<evidence type="ECO:0000256" key="2">
    <source>
        <dbReference type="ARBA" id="ARBA00022737"/>
    </source>
</evidence>
<gene>
    <name evidence="6" type="ORF">PCOR1329_LOCUS48873</name>
</gene>
<accession>A0ABN9UJZ9</accession>
<keyword evidence="7" id="KW-1185">Reference proteome</keyword>
<dbReference type="PANTHER" id="PTHR34524:SF6">
    <property type="entry name" value="CALCYPHOSINE LIKE"/>
    <property type="match status" value="1"/>
</dbReference>
<keyword evidence="2" id="KW-0677">Repeat</keyword>
<feature type="compositionally biased region" description="Low complexity" evidence="4">
    <location>
        <begin position="311"/>
        <end position="339"/>
    </location>
</feature>
<dbReference type="InterPro" id="IPR018247">
    <property type="entry name" value="EF_Hand_1_Ca_BS"/>
</dbReference>
<feature type="domain" description="EF-hand" evidence="5">
    <location>
        <begin position="209"/>
        <end position="244"/>
    </location>
</feature>
<sequence>MPMSCSCRTCLVELRERGSAGGGAPREATAVSPQRPAMAPATPSTMDALKQAREDLELSLRALECPSASSAGAARELLGGPGRGGPAELSAEFSDLREMCDGTKEQLRQCLQRLGMSADAAGGQPERRELGVPAPSRRPAGPDKPAAERAASEAPRQPAVSAGAPEQRAADEVPEVVRELFGRILALERKAGAEAPEASEEQSSPPMVHTQTISTRTFNLGDEDSDGALNIREFDDLCKRLGLSWDSLQVGKCFAELDKDEDNQIQLSEWRSAYRSTSPKKLGTEPEAHFGAARRPSAPSRSPSPPRTDDAAGPAAAARGSGGLPAQRGAAEGAGLPEGLTEVRDSVRVLDRRLRALEEQAQARTGSGGGLWTASAAASPSPASPLSLREVHGMQALLPAAQPPVAAAACPGSGAAFPADGGALALAAAKAPPAEWQAALPSILQRLGDVDRLERRVCELEHSAGGALESTTAIPDILRRLSQLERKISSVSSGIGQPGARAPALAVAPSRENEELFDRVEVVEEQAKASRHGLQKGTSTFVMSDTNYDGTLDLSEFARLVEQLELAWDAEQVKRVFAELDGNGDSLITQAEWQAALKGALARRIASRHAGGRAATPPWSPSSFGGGDVNRDGKLDQHEFRRLVKELNLPWDSAFVQRCFASLDTNKDDVITLAEWEAALGGSPMDPKAAAGRGGHPRPPPAPADEAPRRALGGAEEPAGGAEKLRAMAGRLQGRLQGAAAGGDGGVQEMLAAAVPARRLRSSYPCCQTTQPQVRRRILPIGAADLRELRGELASGMGACIGEVSGELRKEISKHMKSLSRQLHEELRSGLDAAKAELRYSGAGASVAARGSPRPAAPRALSAASADAQAQLLWPGARGAGAAAAAATEPEAPREQPLGAQETGFHANGGGRRERWILQDLAEPGGHWPGLGCRILQGPADPGLE</sequence>
<feature type="domain" description="EF-hand" evidence="5">
    <location>
        <begin position="568"/>
        <end position="603"/>
    </location>
</feature>
<feature type="region of interest" description="Disordered" evidence="4">
    <location>
        <begin position="608"/>
        <end position="631"/>
    </location>
</feature>
<feature type="domain" description="EF-hand" evidence="5">
    <location>
        <begin position="651"/>
        <end position="686"/>
    </location>
</feature>
<feature type="domain" description="EF-hand" evidence="5">
    <location>
        <begin position="245"/>
        <end position="280"/>
    </location>
</feature>
<feature type="compositionally biased region" description="Low complexity" evidence="4">
    <location>
        <begin position="374"/>
        <end position="386"/>
    </location>
</feature>
<dbReference type="PROSITE" id="PS50222">
    <property type="entry name" value="EF_HAND_2"/>
    <property type="match status" value="6"/>
</dbReference>
<dbReference type="Gene3D" id="1.10.238.10">
    <property type="entry name" value="EF-hand"/>
    <property type="match status" value="3"/>
</dbReference>
<dbReference type="InterPro" id="IPR051581">
    <property type="entry name" value="Ca-bind"/>
</dbReference>
<keyword evidence="1" id="KW-0479">Metal-binding</keyword>
<evidence type="ECO:0000256" key="1">
    <source>
        <dbReference type="ARBA" id="ARBA00022723"/>
    </source>
</evidence>
<feature type="region of interest" description="Disordered" evidence="4">
    <location>
        <begin position="681"/>
        <end position="720"/>
    </location>
</feature>
<name>A0ABN9UJZ9_9DINO</name>
<protein>
    <recommendedName>
        <fullName evidence="5">EF-hand domain-containing protein</fullName>
    </recommendedName>
</protein>
<proteinExistence type="predicted"/>
<dbReference type="CDD" id="cd00051">
    <property type="entry name" value="EFh"/>
    <property type="match status" value="3"/>
</dbReference>
<dbReference type="EMBL" id="CAUYUJ010015912">
    <property type="protein sequence ID" value="CAK0859540.1"/>
    <property type="molecule type" value="Genomic_DNA"/>
</dbReference>
<evidence type="ECO:0000313" key="6">
    <source>
        <dbReference type="EMBL" id="CAK0859540.1"/>
    </source>
</evidence>
<dbReference type="Pfam" id="PF13202">
    <property type="entry name" value="EF-hand_5"/>
    <property type="match status" value="2"/>
</dbReference>
<feature type="region of interest" description="Disordered" evidence="4">
    <location>
        <begin position="117"/>
        <end position="171"/>
    </location>
</feature>
<evidence type="ECO:0000313" key="7">
    <source>
        <dbReference type="Proteomes" id="UP001189429"/>
    </source>
</evidence>
<dbReference type="PROSITE" id="PS00018">
    <property type="entry name" value="EF_HAND_1"/>
    <property type="match status" value="4"/>
</dbReference>
<dbReference type="Proteomes" id="UP001189429">
    <property type="component" value="Unassembled WGS sequence"/>
</dbReference>
<feature type="region of interest" description="Disordered" evidence="4">
    <location>
        <begin position="274"/>
        <end position="339"/>
    </location>
</feature>
<dbReference type="InterPro" id="IPR002048">
    <property type="entry name" value="EF_hand_dom"/>
</dbReference>
<organism evidence="6 7">
    <name type="scientific">Prorocentrum cordatum</name>
    <dbReference type="NCBI Taxonomy" id="2364126"/>
    <lineage>
        <taxon>Eukaryota</taxon>
        <taxon>Sar</taxon>
        <taxon>Alveolata</taxon>
        <taxon>Dinophyceae</taxon>
        <taxon>Prorocentrales</taxon>
        <taxon>Prorocentraceae</taxon>
        <taxon>Prorocentrum</taxon>
    </lineage>
</organism>
<dbReference type="PANTHER" id="PTHR34524">
    <property type="entry name" value="CALCYPHOSIN"/>
    <property type="match status" value="1"/>
</dbReference>
<evidence type="ECO:0000259" key="5">
    <source>
        <dbReference type="PROSITE" id="PS50222"/>
    </source>
</evidence>
<feature type="compositionally biased region" description="Low complexity" evidence="4">
    <location>
        <begin position="710"/>
        <end position="720"/>
    </location>
</feature>
<evidence type="ECO:0000256" key="3">
    <source>
        <dbReference type="ARBA" id="ARBA00022837"/>
    </source>
</evidence>
<keyword evidence="3" id="KW-0106">Calcium</keyword>
<dbReference type="SMART" id="SM00054">
    <property type="entry name" value="EFh"/>
    <property type="match status" value="6"/>
</dbReference>
<feature type="region of interest" description="Disordered" evidence="4">
    <location>
        <begin position="360"/>
        <end position="386"/>
    </location>
</feature>
<evidence type="ECO:0000256" key="4">
    <source>
        <dbReference type="SAM" id="MobiDB-lite"/>
    </source>
</evidence>
<feature type="domain" description="EF-hand" evidence="5">
    <location>
        <begin position="628"/>
        <end position="650"/>
    </location>
</feature>
<dbReference type="InterPro" id="IPR011992">
    <property type="entry name" value="EF-hand-dom_pair"/>
</dbReference>
<feature type="region of interest" description="Disordered" evidence="4">
    <location>
        <begin position="18"/>
        <end position="43"/>
    </location>
</feature>
<dbReference type="SUPFAM" id="SSF47473">
    <property type="entry name" value="EF-hand"/>
    <property type="match status" value="2"/>
</dbReference>
<feature type="region of interest" description="Disordered" evidence="4">
    <location>
        <begin position="881"/>
        <end position="910"/>
    </location>
</feature>
<feature type="compositionally biased region" description="Low complexity" evidence="4">
    <location>
        <begin position="881"/>
        <end position="890"/>
    </location>
</feature>
<feature type="domain" description="EF-hand" evidence="5">
    <location>
        <begin position="532"/>
        <end position="567"/>
    </location>
</feature>
<comment type="caution">
    <text evidence="6">The sequence shown here is derived from an EMBL/GenBank/DDBJ whole genome shotgun (WGS) entry which is preliminary data.</text>
</comment>
<reference evidence="6" key="1">
    <citation type="submission" date="2023-10" db="EMBL/GenBank/DDBJ databases">
        <authorList>
            <person name="Chen Y."/>
            <person name="Shah S."/>
            <person name="Dougan E. K."/>
            <person name="Thang M."/>
            <person name="Chan C."/>
        </authorList>
    </citation>
    <scope>NUCLEOTIDE SEQUENCE [LARGE SCALE GENOMIC DNA]</scope>
</reference>